<dbReference type="GeneID" id="70242259"/>
<dbReference type="RefSeq" id="XP_046068085.1">
    <property type="nucleotide sequence ID" value="XM_046211972.1"/>
</dbReference>
<name>A0AAD4KGV9_9EURO</name>
<accession>A0AAD4KGV9</accession>
<dbReference type="EMBL" id="JAJTJA010000011">
    <property type="protein sequence ID" value="KAH8692088.1"/>
    <property type="molecule type" value="Genomic_DNA"/>
</dbReference>
<feature type="domain" description="Nucleoside phosphorylase" evidence="1">
    <location>
        <begin position="661"/>
        <end position="777"/>
    </location>
</feature>
<dbReference type="InterPro" id="IPR035994">
    <property type="entry name" value="Nucleoside_phosphorylase_sf"/>
</dbReference>
<dbReference type="Gene3D" id="3.40.50.1580">
    <property type="entry name" value="Nucleoside phosphorylase domain"/>
    <property type="match status" value="1"/>
</dbReference>
<keyword evidence="4" id="KW-1185">Reference proteome</keyword>
<comment type="caution">
    <text evidence="3">The sequence shown here is derived from an EMBL/GenBank/DDBJ whole genome shotgun (WGS) entry which is preliminary data.</text>
</comment>
<gene>
    <name evidence="3" type="ORF">BGW36DRAFT_304447</name>
</gene>
<dbReference type="AlphaFoldDB" id="A0AAD4KGV9"/>
<sequence length="980" mass="110836">MSHFNISDQKHEFHLMNLVADVSAVLGEGFKEGRHLPAPLLYRDLRKALATTVLEIKSVEVVEALGQSKTLQHSLKQVAKALNNVLRWDYLKAKYQQFVAEEANKISRRMTFLPSWLTTSSESVKQDVDKWANVPYPRLEMLRELSISHFRGALNMADFLCDERRAIINLTDQVKEWNDQIDQIFSGESLDDDNDLTHKKFPKPIIKEAAFCGKTSIRHLSQTLYETLHQNLPCRFEDHDHNGRLGVCEGAKFCLDPQWSYKDADSSRDSFFVLLTGPDMIQECRVYLHASGVGNNTNTLVCLVDHEISRAYCLQLSRDKHNQLWDQQLAQQLETLQPDEQYIEKSLGKLLQIVKPTYAAKRVLGVILARSMLHLLDGPWIRRSLNIDDISLYCKLQNDQPYPFFDKVFLSTSFKTADNNQQVEARNSYSVHPFPTILALGIVLAEIELGEELDAIYNQPAFTKLKKRPFDLAKSLLRECELRFHLESGLLRAVKYCIDRTSFLRFTNTSNETLFADQEFVNAYYMSAVRPLEEDLVNGAKWTWNEVGLLQRRNLDDEGVCKTIIKLGQGIETSQNNILQEQVGQTFGQTLGGPMSFTLVSEEVNGFVPDYRQDKPRRSKPPAFSRKIETKISNVNELHLKVSLNQNTSQIQRPKSRDDFEIAIICALPLEANAVLCTFDQHWDEASYTYGKESNDRNSYSVGVLGGRNVVLAHQPGIGKVAAASVAASCATSFKNVKLALVVGVCGSIPLKSNREEILLGDVVISKGVVQYDLGRQFSDRFRRKISVEESLGRPNASICSLLAKLETATYRKNLQDKITDYLNELDNDGLFYPEQDMLFKPSYRHKHQASQCCTVCENCINGTDPICEVALESICQDTGCDEAQLIQRRRQNSKNKPMVHIGLIGSGDMVVKSGTYRDMVAKETNVIAFDMEGAGVWDTFPCVIIKGVCDYADSHKNKLWQEYAAATAAACAKGFIRHW</sequence>
<feature type="domain" description="DUF7580" evidence="2">
    <location>
        <begin position="215"/>
        <end position="537"/>
    </location>
</feature>
<dbReference type="Pfam" id="PF24476">
    <property type="entry name" value="DUF7580"/>
    <property type="match status" value="1"/>
</dbReference>
<dbReference type="GO" id="GO:0009116">
    <property type="term" value="P:nucleoside metabolic process"/>
    <property type="evidence" value="ECO:0007669"/>
    <property type="project" value="InterPro"/>
</dbReference>
<dbReference type="PANTHER" id="PTHR46082:SF6">
    <property type="entry name" value="AAA+ ATPASE DOMAIN-CONTAINING PROTEIN-RELATED"/>
    <property type="match status" value="1"/>
</dbReference>
<dbReference type="SUPFAM" id="SSF53167">
    <property type="entry name" value="Purine and uridine phosphorylases"/>
    <property type="match status" value="1"/>
</dbReference>
<evidence type="ECO:0000259" key="1">
    <source>
        <dbReference type="Pfam" id="PF01048"/>
    </source>
</evidence>
<dbReference type="PANTHER" id="PTHR46082">
    <property type="entry name" value="ATP/GTP-BINDING PROTEIN-RELATED"/>
    <property type="match status" value="1"/>
</dbReference>
<reference evidence="3" key="1">
    <citation type="submission" date="2021-12" db="EMBL/GenBank/DDBJ databases">
        <title>Convergent genome expansion in fungi linked to evolution of root-endophyte symbiosis.</title>
        <authorList>
            <consortium name="DOE Joint Genome Institute"/>
            <person name="Ke Y.-H."/>
            <person name="Bonito G."/>
            <person name="Liao H.-L."/>
            <person name="Looney B."/>
            <person name="Rojas-Flechas A."/>
            <person name="Nash J."/>
            <person name="Hameed K."/>
            <person name="Schadt C."/>
            <person name="Martin F."/>
            <person name="Crous P.W."/>
            <person name="Miettinen O."/>
            <person name="Magnuson J.K."/>
            <person name="Labbe J."/>
            <person name="Jacobson D."/>
            <person name="Doktycz M.J."/>
            <person name="Veneault-Fourrey C."/>
            <person name="Kuo A."/>
            <person name="Mondo S."/>
            <person name="Calhoun S."/>
            <person name="Riley R."/>
            <person name="Ohm R."/>
            <person name="LaButti K."/>
            <person name="Andreopoulos B."/>
            <person name="Pangilinan J."/>
            <person name="Nolan M."/>
            <person name="Tritt A."/>
            <person name="Clum A."/>
            <person name="Lipzen A."/>
            <person name="Daum C."/>
            <person name="Barry K."/>
            <person name="Grigoriev I.V."/>
            <person name="Vilgalys R."/>
        </authorList>
    </citation>
    <scope>NUCLEOTIDE SEQUENCE</scope>
    <source>
        <strain evidence="3">PMI_201</strain>
    </source>
</reference>
<organism evidence="3 4">
    <name type="scientific">Talaromyces proteolyticus</name>
    <dbReference type="NCBI Taxonomy" id="1131652"/>
    <lineage>
        <taxon>Eukaryota</taxon>
        <taxon>Fungi</taxon>
        <taxon>Dikarya</taxon>
        <taxon>Ascomycota</taxon>
        <taxon>Pezizomycotina</taxon>
        <taxon>Eurotiomycetes</taxon>
        <taxon>Eurotiomycetidae</taxon>
        <taxon>Eurotiales</taxon>
        <taxon>Trichocomaceae</taxon>
        <taxon>Talaromyces</taxon>
        <taxon>Talaromyces sect. Bacilispori</taxon>
    </lineage>
</organism>
<protein>
    <recommendedName>
        <fullName evidence="5">Nucleoside phosphorylase domain-containing protein</fullName>
    </recommendedName>
</protein>
<evidence type="ECO:0000313" key="4">
    <source>
        <dbReference type="Proteomes" id="UP001201262"/>
    </source>
</evidence>
<evidence type="ECO:0008006" key="5">
    <source>
        <dbReference type="Google" id="ProtNLM"/>
    </source>
</evidence>
<dbReference type="Proteomes" id="UP001201262">
    <property type="component" value="Unassembled WGS sequence"/>
</dbReference>
<dbReference type="GO" id="GO:0003824">
    <property type="term" value="F:catalytic activity"/>
    <property type="evidence" value="ECO:0007669"/>
    <property type="project" value="InterPro"/>
</dbReference>
<evidence type="ECO:0000313" key="3">
    <source>
        <dbReference type="EMBL" id="KAH8692088.1"/>
    </source>
</evidence>
<dbReference type="InterPro" id="IPR056002">
    <property type="entry name" value="DUF7580"/>
</dbReference>
<proteinExistence type="predicted"/>
<dbReference type="InterPro" id="IPR053137">
    <property type="entry name" value="NLR-like"/>
</dbReference>
<dbReference type="InterPro" id="IPR000845">
    <property type="entry name" value="Nucleoside_phosphorylase_d"/>
</dbReference>
<dbReference type="Pfam" id="PF01048">
    <property type="entry name" value="PNP_UDP_1"/>
    <property type="match status" value="1"/>
</dbReference>
<evidence type="ECO:0000259" key="2">
    <source>
        <dbReference type="Pfam" id="PF24476"/>
    </source>
</evidence>